<proteinExistence type="inferred from homology"/>
<reference evidence="8" key="1">
    <citation type="submission" date="2023-03" db="EMBL/GenBank/DDBJ databases">
        <title>Andean soil-derived lignocellulolytic bacterial consortium as a source of novel taxa and putative plastic-active enzymes.</title>
        <authorList>
            <person name="Diaz-Garcia L."/>
            <person name="Chuvochina M."/>
            <person name="Feuerriegel G."/>
            <person name="Bunk B."/>
            <person name="Sproer C."/>
            <person name="Streit W.R."/>
            <person name="Rodriguez L.M."/>
            <person name="Overmann J."/>
            <person name="Jimenez D.J."/>
        </authorList>
    </citation>
    <scope>NUCLEOTIDE SEQUENCE</scope>
    <source>
        <strain evidence="8">MAG 7</strain>
    </source>
</reference>
<evidence type="ECO:0000256" key="3">
    <source>
        <dbReference type="ARBA" id="ARBA00023082"/>
    </source>
</evidence>
<evidence type="ECO:0000313" key="9">
    <source>
        <dbReference type="Proteomes" id="UP001220610"/>
    </source>
</evidence>
<dbReference type="SUPFAM" id="SSF88659">
    <property type="entry name" value="Sigma3 and sigma4 domains of RNA polymerase sigma factors"/>
    <property type="match status" value="1"/>
</dbReference>
<dbReference type="InterPro" id="IPR007627">
    <property type="entry name" value="RNA_pol_sigma70_r2"/>
</dbReference>
<dbReference type="InterPro" id="IPR036388">
    <property type="entry name" value="WH-like_DNA-bd_sf"/>
</dbReference>
<evidence type="ECO:0000259" key="6">
    <source>
        <dbReference type="Pfam" id="PF04542"/>
    </source>
</evidence>
<keyword evidence="2" id="KW-0805">Transcription regulation</keyword>
<keyword evidence="4" id="KW-0238">DNA-binding</keyword>
<dbReference type="InterPro" id="IPR013324">
    <property type="entry name" value="RNA_pol_sigma_r3/r4-like"/>
</dbReference>
<dbReference type="GO" id="GO:0016987">
    <property type="term" value="F:sigma factor activity"/>
    <property type="evidence" value="ECO:0007669"/>
    <property type="project" value="UniProtKB-KW"/>
</dbReference>
<dbReference type="AlphaFoldDB" id="A0AAJ6BI27"/>
<dbReference type="Pfam" id="PF08281">
    <property type="entry name" value="Sigma70_r4_2"/>
    <property type="match status" value="1"/>
</dbReference>
<name>A0AAJ6BI27_9BACT</name>
<evidence type="ECO:0000259" key="7">
    <source>
        <dbReference type="Pfam" id="PF08281"/>
    </source>
</evidence>
<dbReference type="NCBIfam" id="TIGR02937">
    <property type="entry name" value="sigma70-ECF"/>
    <property type="match status" value="1"/>
</dbReference>
<keyword evidence="5" id="KW-0804">Transcription</keyword>
<evidence type="ECO:0000256" key="5">
    <source>
        <dbReference type="ARBA" id="ARBA00023163"/>
    </source>
</evidence>
<dbReference type="Pfam" id="PF04542">
    <property type="entry name" value="Sigma70_r2"/>
    <property type="match status" value="1"/>
</dbReference>
<dbReference type="CDD" id="cd06171">
    <property type="entry name" value="Sigma70_r4"/>
    <property type="match status" value="1"/>
</dbReference>
<dbReference type="GO" id="GO:0006352">
    <property type="term" value="P:DNA-templated transcription initiation"/>
    <property type="evidence" value="ECO:0007669"/>
    <property type="project" value="InterPro"/>
</dbReference>
<dbReference type="Gene3D" id="1.10.10.10">
    <property type="entry name" value="Winged helix-like DNA-binding domain superfamily/Winged helix DNA-binding domain"/>
    <property type="match status" value="1"/>
</dbReference>
<dbReference type="InterPro" id="IPR013325">
    <property type="entry name" value="RNA_pol_sigma_r2"/>
</dbReference>
<dbReference type="Gene3D" id="1.10.1740.10">
    <property type="match status" value="1"/>
</dbReference>
<gene>
    <name evidence="8" type="ORF">P0Y53_12790</name>
</gene>
<dbReference type="PANTHER" id="PTHR43133:SF8">
    <property type="entry name" value="RNA POLYMERASE SIGMA FACTOR HI_1459-RELATED"/>
    <property type="match status" value="1"/>
</dbReference>
<dbReference type="InterPro" id="IPR039425">
    <property type="entry name" value="RNA_pol_sigma-70-like"/>
</dbReference>
<organism evidence="8 9">
    <name type="scientific">Candidatus Pseudobacter hemicellulosilyticus</name>
    <dbReference type="NCBI Taxonomy" id="3121375"/>
    <lineage>
        <taxon>Bacteria</taxon>
        <taxon>Pseudomonadati</taxon>
        <taxon>Bacteroidota</taxon>
        <taxon>Chitinophagia</taxon>
        <taxon>Chitinophagales</taxon>
        <taxon>Chitinophagaceae</taxon>
        <taxon>Pseudobacter</taxon>
    </lineage>
</organism>
<dbReference type="EMBL" id="CP119311">
    <property type="protein sequence ID" value="WEK38375.1"/>
    <property type="molecule type" value="Genomic_DNA"/>
</dbReference>
<evidence type="ECO:0000256" key="1">
    <source>
        <dbReference type="ARBA" id="ARBA00010641"/>
    </source>
</evidence>
<keyword evidence="3" id="KW-0731">Sigma factor</keyword>
<evidence type="ECO:0000256" key="4">
    <source>
        <dbReference type="ARBA" id="ARBA00023125"/>
    </source>
</evidence>
<evidence type="ECO:0000313" key="8">
    <source>
        <dbReference type="EMBL" id="WEK38375.1"/>
    </source>
</evidence>
<evidence type="ECO:0000256" key="2">
    <source>
        <dbReference type="ARBA" id="ARBA00023015"/>
    </source>
</evidence>
<dbReference type="InterPro" id="IPR013249">
    <property type="entry name" value="RNA_pol_sigma70_r4_t2"/>
</dbReference>
<accession>A0AAJ6BI27</accession>
<comment type="similarity">
    <text evidence="1">Belongs to the sigma-70 factor family. ECF subfamily.</text>
</comment>
<dbReference type="SUPFAM" id="SSF88946">
    <property type="entry name" value="Sigma2 domain of RNA polymerase sigma factors"/>
    <property type="match status" value="1"/>
</dbReference>
<dbReference type="InterPro" id="IPR014284">
    <property type="entry name" value="RNA_pol_sigma-70_dom"/>
</dbReference>
<feature type="domain" description="RNA polymerase sigma factor 70 region 4 type 2" evidence="7">
    <location>
        <begin position="132"/>
        <end position="183"/>
    </location>
</feature>
<dbReference type="GO" id="GO:0003677">
    <property type="term" value="F:DNA binding"/>
    <property type="evidence" value="ECO:0007669"/>
    <property type="project" value="UniProtKB-KW"/>
</dbReference>
<feature type="domain" description="RNA polymerase sigma-70 region 2" evidence="6">
    <location>
        <begin position="26"/>
        <end position="91"/>
    </location>
</feature>
<dbReference type="Proteomes" id="UP001220610">
    <property type="component" value="Chromosome"/>
</dbReference>
<protein>
    <submittedName>
        <fullName evidence="8">Sigma-70 family RNA polymerase sigma factor</fullName>
    </submittedName>
</protein>
<dbReference type="PANTHER" id="PTHR43133">
    <property type="entry name" value="RNA POLYMERASE ECF-TYPE SIGMA FACTO"/>
    <property type="match status" value="1"/>
</dbReference>
<sequence length="208" mass="24062">MNPTERSDMELLARVQAEDVTGLQELFDKYWDMLWDIATKKTGDAREAEDIVQELFIDIWYNKRSLKINSSFRNYLISSLYLKIFKSFRTKGLRQKHYDEFARILQDVDLSTENLDLSVAELEDEYAKLSDLITDTVALMPPVMQRVFSLKHVEGYSYTEIAEKLNVSTTTVKTHLKLAMSRLRKAGDEYPAPLVLLPALLAHLQSLH</sequence>